<comment type="catalytic activity">
    <reaction evidence="1">
        <text>queuosine 5'-phosphate + H2O = queuine + D-ribose 5-phosphate</text>
        <dbReference type="Rhea" id="RHEA:75387"/>
        <dbReference type="ChEBI" id="CHEBI:15377"/>
        <dbReference type="ChEBI" id="CHEBI:17433"/>
        <dbReference type="ChEBI" id="CHEBI:78346"/>
        <dbReference type="ChEBI" id="CHEBI:194371"/>
    </reaction>
    <physiologicalReaction direction="left-to-right" evidence="1">
        <dbReference type="Rhea" id="RHEA:75388"/>
    </physiologicalReaction>
</comment>
<keyword evidence="3" id="KW-1185">Reference proteome</keyword>
<organism evidence="2 3">
    <name type="scientific">Acanthamoeba castellanii (strain ATCC 30010 / Neff)</name>
    <dbReference type="NCBI Taxonomy" id="1257118"/>
    <lineage>
        <taxon>Eukaryota</taxon>
        <taxon>Amoebozoa</taxon>
        <taxon>Discosea</taxon>
        <taxon>Longamoebia</taxon>
        <taxon>Centramoebida</taxon>
        <taxon>Acanthamoebidae</taxon>
        <taxon>Acanthamoeba</taxon>
    </lineage>
</organism>
<protein>
    <recommendedName>
        <fullName evidence="1">Queuosine 5'-phosphate N-glycosylase/hydrolase</fullName>
        <ecNumber evidence="1">3.2.2.-</ecNumber>
    </recommendedName>
    <alternativeName>
        <fullName evidence="1">Queuosine-nucleotide N-glycosylase/hydrolase</fullName>
    </alternativeName>
</protein>
<dbReference type="GO" id="GO:0016787">
    <property type="term" value="F:hydrolase activity"/>
    <property type="evidence" value="ECO:0007669"/>
    <property type="project" value="UniProtKB-KW"/>
</dbReference>
<comment type="function">
    <text evidence="1">Catalyzes the hydrolysis of queuosine 5'-phosphate, releasing the nucleobase queuine (q). Is required for salvage of queuine from exogenous queuosine (Q) that is imported and then converted to queuosine 5'-phosphate intracellularly.</text>
</comment>
<proteinExistence type="inferred from homology"/>
<sequence>MEGSETIFDLVRASARFVRDNAQDVKINYDAVAAFVKTLDPAEFESKAASRGYPLRFATLEEEVGFWGLLSLLNFGSGFRVPLHQARNRGAFETIQRGLMGMYISGFGSCPPTTTHPVLVPAI</sequence>
<dbReference type="PANTHER" id="PTHR21314:SF1">
    <property type="entry name" value="QUEUOSINE SALVAGE PROTEIN"/>
    <property type="match status" value="1"/>
</dbReference>
<evidence type="ECO:0000313" key="3">
    <source>
        <dbReference type="Proteomes" id="UP000011083"/>
    </source>
</evidence>
<reference evidence="2 3" key="1">
    <citation type="journal article" date="2013" name="Genome Biol.">
        <title>Genome of Acanthamoeba castellanii highlights extensive lateral gene transfer and early evolution of tyrosine kinase signaling.</title>
        <authorList>
            <person name="Clarke M."/>
            <person name="Lohan A.J."/>
            <person name="Liu B."/>
            <person name="Lagkouvardos I."/>
            <person name="Roy S."/>
            <person name="Zafar N."/>
            <person name="Bertelli C."/>
            <person name="Schilde C."/>
            <person name="Kianianmomeni A."/>
            <person name="Burglin T.R."/>
            <person name="Frech C."/>
            <person name="Turcotte B."/>
            <person name="Kopec K.O."/>
            <person name="Synnott J.M."/>
            <person name="Choo C."/>
            <person name="Paponov I."/>
            <person name="Finkler A."/>
            <person name="Soon Heng Tan C."/>
            <person name="Hutchins A.P."/>
            <person name="Weinmeier T."/>
            <person name="Rattei T."/>
            <person name="Chu J.S."/>
            <person name="Gimenez G."/>
            <person name="Irimia M."/>
            <person name="Rigden D.J."/>
            <person name="Fitzpatrick D.A."/>
            <person name="Lorenzo-Morales J."/>
            <person name="Bateman A."/>
            <person name="Chiu C.H."/>
            <person name="Tang P."/>
            <person name="Hegemann P."/>
            <person name="Fromm H."/>
            <person name="Raoult D."/>
            <person name="Greub G."/>
            <person name="Miranda-Saavedra D."/>
            <person name="Chen N."/>
            <person name="Nash P."/>
            <person name="Ginger M.L."/>
            <person name="Horn M."/>
            <person name="Schaap P."/>
            <person name="Caler L."/>
            <person name="Loftus B."/>
        </authorList>
    </citation>
    <scope>NUCLEOTIDE SEQUENCE [LARGE SCALE GENOMIC DNA]</scope>
    <source>
        <strain evidence="2 3">Neff</strain>
    </source>
</reference>
<accession>L8H4T6</accession>
<dbReference type="AlphaFoldDB" id="L8H4T6"/>
<dbReference type="GO" id="GO:0006400">
    <property type="term" value="P:tRNA modification"/>
    <property type="evidence" value="ECO:0007669"/>
    <property type="project" value="TreeGrafter"/>
</dbReference>
<comment type="similarity">
    <text evidence="1">Belongs to the QNG1 protein family.</text>
</comment>
<dbReference type="KEGG" id="acan:ACA1_116460"/>
<dbReference type="EMBL" id="KB007926">
    <property type="protein sequence ID" value="ELR20175.1"/>
    <property type="molecule type" value="Genomic_DNA"/>
</dbReference>
<evidence type="ECO:0000313" key="2">
    <source>
        <dbReference type="EMBL" id="ELR20175.1"/>
    </source>
</evidence>
<dbReference type="InterPro" id="IPR019438">
    <property type="entry name" value="Q_salvage"/>
</dbReference>
<dbReference type="OrthoDB" id="416777at2759"/>
<keyword evidence="1" id="KW-0378">Hydrolase</keyword>
<dbReference type="RefSeq" id="XP_004342285.1">
    <property type="nucleotide sequence ID" value="XM_004342236.1"/>
</dbReference>
<dbReference type="EC" id="3.2.2.-" evidence="1"/>
<dbReference type="PANTHER" id="PTHR21314">
    <property type="entry name" value="QUEUOSINE 5'-PHOSPHATE N-GLYCOSYLASE_HYDROLASE-RELATED"/>
    <property type="match status" value="1"/>
</dbReference>
<dbReference type="VEuPathDB" id="AmoebaDB:ACA1_116460"/>
<gene>
    <name evidence="2" type="ORF">ACA1_116460</name>
</gene>
<name>L8H4T6_ACACF</name>
<dbReference type="Proteomes" id="UP000011083">
    <property type="component" value="Unassembled WGS sequence"/>
</dbReference>
<dbReference type="GeneID" id="14921020"/>
<evidence type="ECO:0000256" key="1">
    <source>
        <dbReference type="RuleBase" id="RU365002"/>
    </source>
</evidence>